<dbReference type="PANTHER" id="PTHR34940:SF4">
    <property type="entry name" value="OS02G0581100 PROTEIN"/>
    <property type="match status" value="1"/>
</dbReference>
<dbReference type="PANTHER" id="PTHR34940">
    <property type="entry name" value="PHOTOSYSTEM II 5 KDA PROTEIN, CHLOROPLASTIC"/>
    <property type="match status" value="1"/>
</dbReference>
<dbReference type="AlphaFoldDB" id="A0AAD3SF97"/>
<dbReference type="EMBL" id="BSYO01000010">
    <property type="protein sequence ID" value="GMH10310.1"/>
    <property type="molecule type" value="Genomic_DNA"/>
</dbReference>
<keyword evidence="2" id="KW-1185">Reference proteome</keyword>
<organism evidence="1 2">
    <name type="scientific">Nepenthes gracilis</name>
    <name type="common">Slender pitcher plant</name>
    <dbReference type="NCBI Taxonomy" id="150966"/>
    <lineage>
        <taxon>Eukaryota</taxon>
        <taxon>Viridiplantae</taxon>
        <taxon>Streptophyta</taxon>
        <taxon>Embryophyta</taxon>
        <taxon>Tracheophyta</taxon>
        <taxon>Spermatophyta</taxon>
        <taxon>Magnoliopsida</taxon>
        <taxon>eudicotyledons</taxon>
        <taxon>Gunneridae</taxon>
        <taxon>Pentapetalae</taxon>
        <taxon>Caryophyllales</taxon>
        <taxon>Nepenthaceae</taxon>
        <taxon>Nepenthes</taxon>
    </lineage>
</organism>
<dbReference type="InterPro" id="IPR040296">
    <property type="entry name" value="PSBT"/>
</dbReference>
<name>A0AAD3SF97_NEPGR</name>
<evidence type="ECO:0000313" key="1">
    <source>
        <dbReference type="EMBL" id="GMH10310.1"/>
    </source>
</evidence>
<accession>A0AAD3SF97</accession>
<proteinExistence type="predicted"/>
<protein>
    <submittedName>
        <fullName evidence="1">Uncharacterized protein</fullName>
    </submittedName>
</protein>
<sequence>MGECLVNSISITSPLGLFKDHTDLFFLPDDIYDLPRSLILTASCSSHALISLVREAQLKQNSTNGLTASSQAATASMVSKRPSTATHHGGAMVKVEIVAESNDDNNKKEGGSRERRDLVFAAAAAAACYITRASMAEEAPKPGSPEAKKKYAPVCVTMPTARICHN</sequence>
<gene>
    <name evidence="1" type="ORF">Nepgr_012151</name>
</gene>
<dbReference type="Proteomes" id="UP001279734">
    <property type="component" value="Unassembled WGS sequence"/>
</dbReference>
<comment type="caution">
    <text evidence="1">The sequence shown here is derived from an EMBL/GenBank/DDBJ whole genome shotgun (WGS) entry which is preliminary data.</text>
</comment>
<reference evidence="1" key="1">
    <citation type="submission" date="2023-05" db="EMBL/GenBank/DDBJ databases">
        <title>Nepenthes gracilis genome sequencing.</title>
        <authorList>
            <person name="Fukushima K."/>
        </authorList>
    </citation>
    <scope>NUCLEOTIDE SEQUENCE</scope>
    <source>
        <strain evidence="1">SING2019-196</strain>
    </source>
</reference>
<evidence type="ECO:0000313" key="2">
    <source>
        <dbReference type="Proteomes" id="UP001279734"/>
    </source>
</evidence>